<dbReference type="EMBL" id="JBHFFA010000005">
    <property type="protein sequence ID" value="KAL2624230.1"/>
    <property type="molecule type" value="Genomic_DNA"/>
</dbReference>
<evidence type="ECO:0000313" key="2">
    <source>
        <dbReference type="EMBL" id="KAL2624230.1"/>
    </source>
</evidence>
<protein>
    <submittedName>
        <fullName evidence="2">Uncharacterized protein</fullName>
    </submittedName>
</protein>
<accession>A0ABD1YCF8</accession>
<evidence type="ECO:0000256" key="1">
    <source>
        <dbReference type="SAM" id="Coils"/>
    </source>
</evidence>
<dbReference type="AlphaFoldDB" id="A0ABD1YCF8"/>
<keyword evidence="1" id="KW-0175">Coiled coil</keyword>
<gene>
    <name evidence="2" type="ORF">R1flu_008475</name>
</gene>
<organism evidence="2 3">
    <name type="scientific">Riccia fluitans</name>
    <dbReference type="NCBI Taxonomy" id="41844"/>
    <lineage>
        <taxon>Eukaryota</taxon>
        <taxon>Viridiplantae</taxon>
        <taxon>Streptophyta</taxon>
        <taxon>Embryophyta</taxon>
        <taxon>Marchantiophyta</taxon>
        <taxon>Marchantiopsida</taxon>
        <taxon>Marchantiidae</taxon>
        <taxon>Marchantiales</taxon>
        <taxon>Ricciaceae</taxon>
        <taxon>Riccia</taxon>
    </lineage>
</organism>
<comment type="caution">
    <text evidence="2">The sequence shown here is derived from an EMBL/GenBank/DDBJ whole genome shotgun (WGS) entry which is preliminary data.</text>
</comment>
<keyword evidence="3" id="KW-1185">Reference proteome</keyword>
<evidence type="ECO:0000313" key="3">
    <source>
        <dbReference type="Proteomes" id="UP001605036"/>
    </source>
</evidence>
<name>A0ABD1YCF8_9MARC</name>
<feature type="coiled-coil region" evidence="1">
    <location>
        <begin position="50"/>
        <end position="84"/>
    </location>
</feature>
<sequence>MIFKWTISRCEKTTLLKKSELKLGNGEDMAEEEIRDSHAEVTITIHVTMIKNLKEDLMQKEKRLAKVSDEKLQAQNEIITLQSACQAAKWKLESANSAHAKELKILRVDFA</sequence>
<dbReference type="Proteomes" id="UP001605036">
    <property type="component" value="Unassembled WGS sequence"/>
</dbReference>
<proteinExistence type="predicted"/>
<reference evidence="2 3" key="1">
    <citation type="submission" date="2024-09" db="EMBL/GenBank/DDBJ databases">
        <title>Chromosome-scale assembly of Riccia fluitans.</title>
        <authorList>
            <person name="Paukszto L."/>
            <person name="Sawicki J."/>
            <person name="Karawczyk K."/>
            <person name="Piernik-Szablinska J."/>
            <person name="Szczecinska M."/>
            <person name="Mazdziarz M."/>
        </authorList>
    </citation>
    <scope>NUCLEOTIDE SEQUENCE [LARGE SCALE GENOMIC DNA]</scope>
    <source>
        <strain evidence="2">Rf_01</strain>
        <tissue evidence="2">Aerial parts of the thallus</tissue>
    </source>
</reference>